<gene>
    <name evidence="1" type="ORF">Q5H93_22300</name>
</gene>
<reference evidence="1" key="1">
    <citation type="submission" date="2023-07" db="EMBL/GenBank/DDBJ databases">
        <authorList>
            <person name="Kim M.K."/>
        </authorList>
    </citation>
    <scope>NUCLEOTIDE SEQUENCE</scope>
    <source>
        <strain evidence="1">ASUV-10-1</strain>
    </source>
</reference>
<keyword evidence="2" id="KW-1185">Reference proteome</keyword>
<organism evidence="1 2">
    <name type="scientific">Hymenobacter aranciens</name>
    <dbReference type="NCBI Taxonomy" id="3063996"/>
    <lineage>
        <taxon>Bacteria</taxon>
        <taxon>Pseudomonadati</taxon>
        <taxon>Bacteroidota</taxon>
        <taxon>Cytophagia</taxon>
        <taxon>Cytophagales</taxon>
        <taxon>Hymenobacteraceae</taxon>
        <taxon>Hymenobacter</taxon>
    </lineage>
</organism>
<dbReference type="EMBL" id="JAUQSY010000020">
    <property type="protein sequence ID" value="MDO7877487.1"/>
    <property type="molecule type" value="Genomic_DNA"/>
</dbReference>
<evidence type="ECO:0000313" key="2">
    <source>
        <dbReference type="Proteomes" id="UP001176429"/>
    </source>
</evidence>
<name>A0ABT9BGU6_9BACT</name>
<dbReference type="Proteomes" id="UP001176429">
    <property type="component" value="Unassembled WGS sequence"/>
</dbReference>
<protein>
    <recommendedName>
        <fullName evidence="3">Lipoprotein</fullName>
    </recommendedName>
</protein>
<evidence type="ECO:0008006" key="3">
    <source>
        <dbReference type="Google" id="ProtNLM"/>
    </source>
</evidence>
<evidence type="ECO:0000313" key="1">
    <source>
        <dbReference type="EMBL" id="MDO7877487.1"/>
    </source>
</evidence>
<sequence>MSILSLALGLGLAACARAPYHYQAPAAASPQSAAAGPQLLFLSFRVQTAPAGEHRFELLQARAVPGAVVGTAGSKSGGTASLLLTQLDAQGQPCGPATTVPHPLLRDTEAPSPTDSSRFVRRQRRLREAEFFVRLARQPQARTVRVEEQGAIFAVPVSVSFYLPN</sequence>
<accession>A0ABT9BGU6</accession>
<proteinExistence type="predicted"/>
<dbReference type="RefSeq" id="WP_305008924.1">
    <property type="nucleotide sequence ID" value="NZ_JAUQSY010000020.1"/>
</dbReference>
<comment type="caution">
    <text evidence="1">The sequence shown here is derived from an EMBL/GenBank/DDBJ whole genome shotgun (WGS) entry which is preliminary data.</text>
</comment>